<dbReference type="EC" id="5.2.1.8" evidence="3 6"/>
<dbReference type="InterPro" id="IPR054016">
    <property type="entry name" value="FKBP26_IF"/>
</dbReference>
<sequence>MKVERGDVIRLHYTGRVKETGQIFDTTYEEVAKEAGIYNPKGIYGPVPIIVGAGHVISGLDKRLVGLEVGKKYTLEVPPEEGFGLRDPKLIKVFTMGQFRKQGIVPFPGLEVEVTTDNGRKMKGRVITVSGGRVRVDFNHPLAGKTLIYEVEIVEKIEDPIEKIKALIELRLPMIDRDKVIIEVGEKDVKVNFGEQDVDPKTLILGEILLESDIKFLGYEKVEFKPSVEELLRPKQEEPVEEEKKEEQEESEEAQSS</sequence>
<dbReference type="InterPro" id="IPR046357">
    <property type="entry name" value="PPIase_dom_sf"/>
</dbReference>
<feature type="domain" description="PPIase FKBP-type" evidence="8">
    <location>
        <begin position="6"/>
        <end position="120"/>
    </location>
</feature>
<gene>
    <name evidence="9" type="ORF">HA331_01300</name>
</gene>
<reference evidence="9" key="1">
    <citation type="journal article" date="2020" name="bioRxiv">
        <title>A rank-normalized archaeal taxonomy based on genome phylogeny resolves widespread incomplete and uneven classifications.</title>
        <authorList>
            <person name="Rinke C."/>
            <person name="Chuvochina M."/>
            <person name="Mussig A.J."/>
            <person name="Chaumeil P.-A."/>
            <person name="Waite D.W."/>
            <person name="Whitman W.B."/>
            <person name="Parks D.H."/>
            <person name="Hugenholtz P."/>
        </authorList>
    </citation>
    <scope>NUCLEOTIDE SEQUENCE</scope>
    <source>
        <strain evidence="9">UBA8834</strain>
    </source>
</reference>
<evidence type="ECO:0000256" key="2">
    <source>
        <dbReference type="ARBA" id="ARBA00006577"/>
    </source>
</evidence>
<dbReference type="InterPro" id="IPR001179">
    <property type="entry name" value="PPIase_FKBP_dom"/>
</dbReference>
<proteinExistence type="inferred from homology"/>
<keyword evidence="5 6" id="KW-0413">Isomerase</keyword>
<dbReference type="RefSeq" id="WP_010885485.1">
    <property type="nucleotide sequence ID" value="NZ_DUJN01000002.1"/>
</dbReference>
<evidence type="ECO:0000256" key="6">
    <source>
        <dbReference type="PROSITE-ProRule" id="PRU00277"/>
    </source>
</evidence>
<dbReference type="OMA" id="NTAFMQN"/>
<dbReference type="SUPFAM" id="SSF54534">
    <property type="entry name" value="FKBP-like"/>
    <property type="match status" value="1"/>
</dbReference>
<organism evidence="9 10">
    <name type="scientific">Pyrococcus horikoshii</name>
    <dbReference type="NCBI Taxonomy" id="53953"/>
    <lineage>
        <taxon>Archaea</taxon>
        <taxon>Methanobacteriati</taxon>
        <taxon>Methanobacteriota</taxon>
        <taxon>Thermococci</taxon>
        <taxon>Thermococcales</taxon>
        <taxon>Thermococcaceae</taxon>
        <taxon>Pyrococcus</taxon>
    </lineage>
</organism>
<accession>A0A832T5E6</accession>
<dbReference type="AlphaFoldDB" id="A0A832T5E6"/>
<dbReference type="PANTHER" id="PTHR47861:SF2">
    <property type="entry name" value="LONG-TYPE PEPTIDYL-PROLYL CIS-TRANS ISOMERASE"/>
    <property type="match status" value="1"/>
</dbReference>
<protein>
    <recommendedName>
        <fullName evidence="3 6">peptidylprolyl isomerase</fullName>
        <ecNumber evidence="3 6">5.2.1.8</ecNumber>
    </recommendedName>
</protein>
<feature type="region of interest" description="Disordered" evidence="7">
    <location>
        <begin position="233"/>
        <end position="257"/>
    </location>
</feature>
<name>A0A832T5E6_PYRHR</name>
<keyword evidence="4 6" id="KW-0697">Rotamase</keyword>
<dbReference type="Gene3D" id="2.40.10.330">
    <property type="match status" value="1"/>
</dbReference>
<evidence type="ECO:0000256" key="5">
    <source>
        <dbReference type="ARBA" id="ARBA00023235"/>
    </source>
</evidence>
<evidence type="ECO:0000259" key="8">
    <source>
        <dbReference type="PROSITE" id="PS50059"/>
    </source>
</evidence>
<feature type="compositionally biased region" description="Acidic residues" evidence="7">
    <location>
        <begin position="248"/>
        <end position="257"/>
    </location>
</feature>
<dbReference type="GeneID" id="1443723"/>
<evidence type="ECO:0000256" key="7">
    <source>
        <dbReference type="SAM" id="MobiDB-lite"/>
    </source>
</evidence>
<dbReference type="Pfam" id="PF22199">
    <property type="entry name" value="FKBP26_IF"/>
    <property type="match status" value="1"/>
</dbReference>
<feature type="compositionally biased region" description="Basic and acidic residues" evidence="7">
    <location>
        <begin position="233"/>
        <end position="247"/>
    </location>
</feature>
<dbReference type="InterPro" id="IPR048261">
    <property type="entry name" value="SlpA/SlyD-like_ins_sf"/>
</dbReference>
<comment type="caution">
    <text evidence="9">The sequence shown here is derived from an EMBL/GenBank/DDBJ whole genome shotgun (WGS) entry which is preliminary data.</text>
</comment>
<comment type="catalytic activity">
    <reaction evidence="1 6">
        <text>[protein]-peptidylproline (omega=180) = [protein]-peptidylproline (omega=0)</text>
        <dbReference type="Rhea" id="RHEA:16237"/>
        <dbReference type="Rhea" id="RHEA-COMP:10747"/>
        <dbReference type="Rhea" id="RHEA-COMP:10748"/>
        <dbReference type="ChEBI" id="CHEBI:83833"/>
        <dbReference type="ChEBI" id="CHEBI:83834"/>
        <dbReference type="EC" id="5.2.1.8"/>
    </reaction>
</comment>
<evidence type="ECO:0000313" key="10">
    <source>
        <dbReference type="Proteomes" id="UP000617544"/>
    </source>
</evidence>
<dbReference type="PROSITE" id="PS50059">
    <property type="entry name" value="FKBP_PPIASE"/>
    <property type="match status" value="1"/>
</dbReference>
<evidence type="ECO:0000256" key="1">
    <source>
        <dbReference type="ARBA" id="ARBA00000971"/>
    </source>
</evidence>
<comment type="similarity">
    <text evidence="2">Belongs to the FKBP-type PPIase family.</text>
</comment>
<dbReference type="GO" id="GO:0003755">
    <property type="term" value="F:peptidyl-prolyl cis-trans isomerase activity"/>
    <property type="evidence" value="ECO:0007669"/>
    <property type="project" value="UniProtKB-KW"/>
</dbReference>
<evidence type="ECO:0000256" key="4">
    <source>
        <dbReference type="ARBA" id="ARBA00023110"/>
    </source>
</evidence>
<dbReference type="PANTHER" id="PTHR47861">
    <property type="entry name" value="FKBP-TYPE PEPTIDYL-PROLYL CIS-TRANS ISOMERASE SLYD"/>
    <property type="match status" value="1"/>
</dbReference>
<dbReference type="Gene3D" id="3.10.50.40">
    <property type="match status" value="1"/>
</dbReference>
<dbReference type="Proteomes" id="UP000617544">
    <property type="component" value="Unassembled WGS sequence"/>
</dbReference>
<evidence type="ECO:0000313" key="9">
    <source>
        <dbReference type="EMBL" id="HII60398.1"/>
    </source>
</evidence>
<dbReference type="EMBL" id="DUJN01000002">
    <property type="protein sequence ID" value="HII60398.1"/>
    <property type="molecule type" value="Genomic_DNA"/>
</dbReference>
<evidence type="ECO:0000256" key="3">
    <source>
        <dbReference type="ARBA" id="ARBA00013194"/>
    </source>
</evidence>